<protein>
    <recommendedName>
        <fullName evidence="3">F-box domain-containing protein</fullName>
    </recommendedName>
</protein>
<proteinExistence type="predicted"/>
<dbReference type="Proteomes" id="UP000294933">
    <property type="component" value="Unassembled WGS sequence"/>
</dbReference>
<sequence>MGTRGYFAYRHRGKYYTRYHRCDSYPEGLGYELVTAIPVNKRDFEEWLKNKREFFDAEELRVSKLKFDPDSEERVYGYCEEVSESEPSDLDCIDWVYYIDLDHKSFIIHWLVTFPLDNIPRGEDDGAWMQYVDFDKDVFYNRLLKLSTPREYAVIHSIDPPEPSASGLDQYSKLEQKALDPSEWTSQSLNLSQEFSLHAAEGLIVLHRHSFSTVALHQPESLIFQTLALGLLSMTAEGLIWISPKQYDDSESKSDKLLATFTSWMVTKVAERRGSACFYWFRDVLIWFASHLDHEGNRKAAVGLAVAMIQELDLDYCIALVFSVRHLVIVKVSNGVVYESEVIEVLAAIPDVNWQEKLTDGLRPLVHYLRLREHAVEGSKSNLESGSNVTSFPVDILLGVLQYADNDTYDQFRKLSRLWRDICKRHLRVGPYTLVCRDGDTFCARGQGDSEVRLKLFWKYHKSCTPYGEAMTENFEVFIQPQVDTCNWPISRGFAGRNFVPMKLHEERQGYDPDVRSTDFRLVIAEEGSDLDKAMERVRYGEEHD</sequence>
<accession>A0A4Y7PPV0</accession>
<dbReference type="OrthoDB" id="2782847at2759"/>
<name>A0A4Y7PPV0_9AGAM</name>
<evidence type="ECO:0000313" key="2">
    <source>
        <dbReference type="Proteomes" id="UP000294933"/>
    </source>
</evidence>
<evidence type="ECO:0008006" key="3">
    <source>
        <dbReference type="Google" id="ProtNLM"/>
    </source>
</evidence>
<dbReference type="EMBL" id="ML170225">
    <property type="protein sequence ID" value="TDL17205.1"/>
    <property type="molecule type" value="Genomic_DNA"/>
</dbReference>
<organism evidence="1 2">
    <name type="scientific">Rickenella mellea</name>
    <dbReference type="NCBI Taxonomy" id="50990"/>
    <lineage>
        <taxon>Eukaryota</taxon>
        <taxon>Fungi</taxon>
        <taxon>Dikarya</taxon>
        <taxon>Basidiomycota</taxon>
        <taxon>Agaricomycotina</taxon>
        <taxon>Agaricomycetes</taxon>
        <taxon>Hymenochaetales</taxon>
        <taxon>Rickenellaceae</taxon>
        <taxon>Rickenella</taxon>
    </lineage>
</organism>
<evidence type="ECO:0000313" key="1">
    <source>
        <dbReference type="EMBL" id="TDL17205.1"/>
    </source>
</evidence>
<dbReference type="AlphaFoldDB" id="A0A4Y7PPV0"/>
<keyword evidence="2" id="KW-1185">Reference proteome</keyword>
<dbReference type="VEuPathDB" id="FungiDB:BD410DRAFT_794495"/>
<reference evidence="1 2" key="1">
    <citation type="submission" date="2018-06" db="EMBL/GenBank/DDBJ databases">
        <title>A transcriptomic atlas of mushroom development highlights an independent origin of complex multicellularity.</title>
        <authorList>
            <consortium name="DOE Joint Genome Institute"/>
            <person name="Krizsan K."/>
            <person name="Almasi E."/>
            <person name="Merenyi Z."/>
            <person name="Sahu N."/>
            <person name="Viragh M."/>
            <person name="Koszo T."/>
            <person name="Mondo S."/>
            <person name="Kiss B."/>
            <person name="Balint B."/>
            <person name="Kues U."/>
            <person name="Barry K."/>
            <person name="Hegedus J.C."/>
            <person name="Henrissat B."/>
            <person name="Johnson J."/>
            <person name="Lipzen A."/>
            <person name="Ohm R."/>
            <person name="Nagy I."/>
            <person name="Pangilinan J."/>
            <person name="Yan J."/>
            <person name="Xiong Y."/>
            <person name="Grigoriev I.V."/>
            <person name="Hibbett D.S."/>
            <person name="Nagy L.G."/>
        </authorList>
    </citation>
    <scope>NUCLEOTIDE SEQUENCE [LARGE SCALE GENOMIC DNA]</scope>
    <source>
        <strain evidence="1 2">SZMC22713</strain>
    </source>
</reference>
<dbReference type="STRING" id="50990.A0A4Y7PPV0"/>
<gene>
    <name evidence="1" type="ORF">BD410DRAFT_794495</name>
</gene>